<evidence type="ECO:0000313" key="3">
    <source>
        <dbReference type="Proteomes" id="UP001605036"/>
    </source>
</evidence>
<name>A0ABD1YL14_9MARC</name>
<feature type="compositionally biased region" description="Basic and acidic residues" evidence="1">
    <location>
        <begin position="101"/>
        <end position="117"/>
    </location>
</feature>
<evidence type="ECO:0000313" key="2">
    <source>
        <dbReference type="EMBL" id="KAL2630157.1"/>
    </source>
</evidence>
<reference evidence="2 3" key="1">
    <citation type="submission" date="2024-09" db="EMBL/GenBank/DDBJ databases">
        <title>Chromosome-scale assembly of Riccia fluitans.</title>
        <authorList>
            <person name="Paukszto L."/>
            <person name="Sawicki J."/>
            <person name="Karawczyk K."/>
            <person name="Piernik-Szablinska J."/>
            <person name="Szczecinska M."/>
            <person name="Mazdziarz M."/>
        </authorList>
    </citation>
    <scope>NUCLEOTIDE SEQUENCE [LARGE SCALE GENOMIC DNA]</scope>
    <source>
        <strain evidence="2">Rf_01</strain>
        <tissue evidence="2">Aerial parts of the thallus</tissue>
    </source>
</reference>
<keyword evidence="3" id="KW-1185">Reference proteome</keyword>
<gene>
    <name evidence="2" type="ORF">R1flu_014843</name>
</gene>
<feature type="region of interest" description="Disordered" evidence="1">
    <location>
        <begin position="94"/>
        <end position="117"/>
    </location>
</feature>
<dbReference type="EMBL" id="JBHFFA010000004">
    <property type="protein sequence ID" value="KAL2630157.1"/>
    <property type="molecule type" value="Genomic_DNA"/>
</dbReference>
<comment type="caution">
    <text evidence="2">The sequence shown here is derived from an EMBL/GenBank/DDBJ whole genome shotgun (WGS) entry which is preliminary data.</text>
</comment>
<proteinExistence type="predicted"/>
<protein>
    <submittedName>
        <fullName evidence="2">Uncharacterized protein</fullName>
    </submittedName>
</protein>
<accession>A0ABD1YL14</accession>
<evidence type="ECO:0000256" key="1">
    <source>
        <dbReference type="SAM" id="MobiDB-lite"/>
    </source>
</evidence>
<sequence>MAAAHVLQRKSSVPLLVNTSSNRSTDASGRTASAFYLYTASSGQRVGERSFIQRKCSCPDLPSPGFKTGGLKPISEEGTCREWVFVAKLEANQAMRTHSKMSRESESDREPAAEAGR</sequence>
<organism evidence="2 3">
    <name type="scientific">Riccia fluitans</name>
    <dbReference type="NCBI Taxonomy" id="41844"/>
    <lineage>
        <taxon>Eukaryota</taxon>
        <taxon>Viridiplantae</taxon>
        <taxon>Streptophyta</taxon>
        <taxon>Embryophyta</taxon>
        <taxon>Marchantiophyta</taxon>
        <taxon>Marchantiopsida</taxon>
        <taxon>Marchantiidae</taxon>
        <taxon>Marchantiales</taxon>
        <taxon>Ricciaceae</taxon>
        <taxon>Riccia</taxon>
    </lineage>
</organism>
<dbReference type="AlphaFoldDB" id="A0ABD1YL14"/>
<dbReference type="Proteomes" id="UP001605036">
    <property type="component" value="Unassembled WGS sequence"/>
</dbReference>